<evidence type="ECO:0008006" key="3">
    <source>
        <dbReference type="Google" id="ProtNLM"/>
    </source>
</evidence>
<protein>
    <recommendedName>
        <fullName evidence="3">dUTPase</fullName>
    </recommendedName>
</protein>
<reference evidence="2" key="1">
    <citation type="submission" date="2023-06" db="EMBL/GenBank/DDBJ databases">
        <title>Identification and characterization of horizontal gene transfer across gut microbiota members of farm animals based on homology search.</title>
        <authorList>
            <person name="Zeman M."/>
            <person name="Kubasova T."/>
            <person name="Jahodarova E."/>
            <person name="Nykrynova M."/>
            <person name="Rychlik I."/>
        </authorList>
    </citation>
    <scope>NUCLEOTIDE SEQUENCE [LARGE SCALE GENOMIC DNA]</scope>
    <source>
        <strain evidence="2">161_Gplus</strain>
    </source>
</reference>
<accession>A0ABT7UXZ5</accession>
<evidence type="ECO:0000313" key="1">
    <source>
        <dbReference type="EMBL" id="MDM8266549.1"/>
    </source>
</evidence>
<organism evidence="1 2">
    <name type="scientific">Limosilactobacillus pontis</name>
    <dbReference type="NCBI Taxonomy" id="35787"/>
    <lineage>
        <taxon>Bacteria</taxon>
        <taxon>Bacillati</taxon>
        <taxon>Bacillota</taxon>
        <taxon>Bacilli</taxon>
        <taxon>Lactobacillales</taxon>
        <taxon>Lactobacillaceae</taxon>
        <taxon>Limosilactobacillus</taxon>
    </lineage>
</organism>
<sequence>MLDITKMLHTVVDLELTIDDAKELLIGPATRQQTIFVQLDCQLADFAQAAGWADVLDQGTADPARAQRSYLNSLALLLLFSAKKQWTHLVVMDDEQWQRVTTAKQSTKLADLNKEYLAVKHFLNGAYYSHRQEDFRHAWHLLLKMGIVDFGYQSADLQKEYLEMLASVAKQYEEDQ</sequence>
<dbReference type="EMBL" id="JAUDDW010000015">
    <property type="protein sequence ID" value="MDM8266549.1"/>
    <property type="molecule type" value="Genomic_DNA"/>
</dbReference>
<keyword evidence="2" id="KW-1185">Reference proteome</keyword>
<dbReference type="Proteomes" id="UP001529343">
    <property type="component" value="Unassembled WGS sequence"/>
</dbReference>
<proteinExistence type="predicted"/>
<gene>
    <name evidence="1" type="ORF">QUW44_05165</name>
</gene>
<dbReference type="RefSeq" id="WP_289586143.1">
    <property type="nucleotide sequence ID" value="NZ_JAUDDW010000015.1"/>
</dbReference>
<evidence type="ECO:0000313" key="2">
    <source>
        <dbReference type="Proteomes" id="UP001529343"/>
    </source>
</evidence>
<name>A0ABT7UXZ5_9LACO</name>
<comment type="caution">
    <text evidence="1">The sequence shown here is derived from an EMBL/GenBank/DDBJ whole genome shotgun (WGS) entry which is preliminary data.</text>
</comment>